<feature type="compositionally biased region" description="Polar residues" evidence="1">
    <location>
        <begin position="31"/>
        <end position="48"/>
    </location>
</feature>
<evidence type="ECO:0000256" key="1">
    <source>
        <dbReference type="SAM" id="MobiDB-lite"/>
    </source>
</evidence>
<comment type="caution">
    <text evidence="2">The sequence shown here is derived from an EMBL/GenBank/DDBJ whole genome shotgun (WGS) entry which is preliminary data.</text>
</comment>
<organism evidence="2 3">
    <name type="scientific">Potamilus streckersoni</name>
    <dbReference type="NCBI Taxonomy" id="2493646"/>
    <lineage>
        <taxon>Eukaryota</taxon>
        <taxon>Metazoa</taxon>
        <taxon>Spiralia</taxon>
        <taxon>Lophotrochozoa</taxon>
        <taxon>Mollusca</taxon>
        <taxon>Bivalvia</taxon>
        <taxon>Autobranchia</taxon>
        <taxon>Heteroconchia</taxon>
        <taxon>Palaeoheterodonta</taxon>
        <taxon>Unionida</taxon>
        <taxon>Unionoidea</taxon>
        <taxon>Unionidae</taxon>
        <taxon>Ambleminae</taxon>
        <taxon>Lampsilini</taxon>
        <taxon>Potamilus</taxon>
    </lineage>
</organism>
<gene>
    <name evidence="2" type="ORF">CHS0354_035114</name>
</gene>
<reference evidence="2" key="2">
    <citation type="journal article" date="2021" name="Genome Biol. Evol.">
        <title>Developing a high-quality reference genome for a parasitic bivalve with doubly uniparental inheritance (Bivalvia: Unionida).</title>
        <authorList>
            <person name="Smith C.H."/>
        </authorList>
    </citation>
    <scope>NUCLEOTIDE SEQUENCE</scope>
    <source>
        <strain evidence="2">CHS0354</strain>
        <tissue evidence="2">Mantle</tissue>
    </source>
</reference>
<reference evidence="2" key="3">
    <citation type="submission" date="2023-05" db="EMBL/GenBank/DDBJ databases">
        <authorList>
            <person name="Smith C.H."/>
        </authorList>
    </citation>
    <scope>NUCLEOTIDE SEQUENCE</scope>
    <source>
        <strain evidence="2">CHS0354</strain>
        <tissue evidence="2">Mantle</tissue>
    </source>
</reference>
<evidence type="ECO:0000313" key="3">
    <source>
        <dbReference type="Proteomes" id="UP001195483"/>
    </source>
</evidence>
<reference evidence="2" key="1">
    <citation type="journal article" date="2021" name="Genome Biol. Evol.">
        <title>A High-Quality Reference Genome for a Parasitic Bivalve with Doubly Uniparental Inheritance (Bivalvia: Unionida).</title>
        <authorList>
            <person name="Smith C.H."/>
        </authorList>
    </citation>
    <scope>NUCLEOTIDE SEQUENCE</scope>
    <source>
        <strain evidence="2">CHS0354</strain>
    </source>
</reference>
<proteinExistence type="predicted"/>
<evidence type="ECO:0000313" key="2">
    <source>
        <dbReference type="EMBL" id="KAK3610848.1"/>
    </source>
</evidence>
<protein>
    <submittedName>
        <fullName evidence="2">Uncharacterized protein</fullName>
    </submittedName>
</protein>
<feature type="region of interest" description="Disordered" evidence="1">
    <location>
        <begin position="31"/>
        <end position="96"/>
    </location>
</feature>
<accession>A0AAE0TJ08</accession>
<dbReference type="Proteomes" id="UP001195483">
    <property type="component" value="Unassembled WGS sequence"/>
</dbReference>
<name>A0AAE0TJ08_9BIVA</name>
<keyword evidence="3" id="KW-1185">Reference proteome</keyword>
<sequence length="110" mass="12268">MHNRKRLVLCNGISSHGNKYKLSTPSYTFHINQPGSVSGRSGSDTSAFRRTGQHAGPQQQLQPRHWSRPLRAESSVVDGTSYSDSKNRPEILNNHFSSAFTNTKCENLPL</sequence>
<dbReference type="AlphaFoldDB" id="A0AAE0TJ08"/>
<dbReference type="EMBL" id="JAEAOA010002062">
    <property type="protein sequence ID" value="KAK3610848.1"/>
    <property type="molecule type" value="Genomic_DNA"/>
</dbReference>